<protein>
    <recommendedName>
        <fullName evidence="7">Lysine--tRNA ligase</fullName>
        <ecNumber evidence="7">6.1.1.6</ecNumber>
    </recommendedName>
    <alternativeName>
        <fullName evidence="7">Lysyl-tRNA synthetase</fullName>
        <shortName evidence="7">LysRS</shortName>
    </alternativeName>
</protein>
<dbReference type="STRING" id="1798683.A3C90_04770"/>
<dbReference type="PANTHER" id="PTHR42918:SF15">
    <property type="entry name" value="LYSINE--TRNA LIGASE, CHLOROPLASTIC_MITOCHONDRIAL"/>
    <property type="match status" value="1"/>
</dbReference>
<dbReference type="InterPro" id="IPR012340">
    <property type="entry name" value="NA-bd_OB-fold"/>
</dbReference>
<comment type="subcellular location">
    <subcellularLocation>
        <location evidence="7">Cytoplasm</location>
    </subcellularLocation>
</comment>
<dbReference type="SUPFAM" id="SSF55681">
    <property type="entry name" value="Class II aaRS and biotin synthetases"/>
    <property type="match status" value="1"/>
</dbReference>
<comment type="catalytic activity">
    <reaction evidence="6 7 8">
        <text>tRNA(Lys) + L-lysine + ATP = L-lysyl-tRNA(Lys) + AMP + diphosphate</text>
        <dbReference type="Rhea" id="RHEA:20792"/>
        <dbReference type="Rhea" id="RHEA-COMP:9696"/>
        <dbReference type="Rhea" id="RHEA-COMP:9697"/>
        <dbReference type="ChEBI" id="CHEBI:30616"/>
        <dbReference type="ChEBI" id="CHEBI:32551"/>
        <dbReference type="ChEBI" id="CHEBI:33019"/>
        <dbReference type="ChEBI" id="CHEBI:78442"/>
        <dbReference type="ChEBI" id="CHEBI:78529"/>
        <dbReference type="ChEBI" id="CHEBI:456215"/>
        <dbReference type="EC" id="6.1.1.6"/>
    </reaction>
</comment>
<name>A0A1F6MDI0_9BACT</name>
<dbReference type="InterPro" id="IPR006195">
    <property type="entry name" value="aa-tRNA-synth_II"/>
</dbReference>
<keyword evidence="7" id="KW-0963">Cytoplasm</keyword>
<dbReference type="GO" id="GO:0004824">
    <property type="term" value="F:lysine-tRNA ligase activity"/>
    <property type="evidence" value="ECO:0007669"/>
    <property type="project" value="UniProtKB-UniRule"/>
</dbReference>
<dbReference type="GO" id="GO:0006430">
    <property type="term" value="P:lysyl-tRNA aminoacylation"/>
    <property type="evidence" value="ECO:0007669"/>
    <property type="project" value="UniProtKB-UniRule"/>
</dbReference>
<organism evidence="10 11">
    <name type="scientific">Candidatus Magasanikbacteria bacterium RIFCSPHIGHO2_02_FULL_51_14</name>
    <dbReference type="NCBI Taxonomy" id="1798683"/>
    <lineage>
        <taxon>Bacteria</taxon>
        <taxon>Candidatus Magasanikiibacteriota</taxon>
    </lineage>
</organism>
<dbReference type="InterPro" id="IPR045864">
    <property type="entry name" value="aa-tRNA-synth_II/BPL/LPL"/>
</dbReference>
<dbReference type="Pfam" id="PF00152">
    <property type="entry name" value="tRNA-synt_2"/>
    <property type="match status" value="1"/>
</dbReference>
<dbReference type="PANTHER" id="PTHR42918">
    <property type="entry name" value="LYSYL-TRNA SYNTHETASE"/>
    <property type="match status" value="1"/>
</dbReference>
<gene>
    <name evidence="7" type="primary">lysS</name>
    <name evidence="10" type="ORF">A3C90_04770</name>
</gene>
<accession>A0A1F6MDI0</accession>
<feature type="binding site" evidence="7">
    <location>
        <position position="410"/>
    </location>
    <ligand>
        <name>Mg(2+)</name>
        <dbReference type="ChEBI" id="CHEBI:18420"/>
        <label>1</label>
    </ligand>
</feature>
<evidence type="ECO:0000313" key="11">
    <source>
        <dbReference type="Proteomes" id="UP000177457"/>
    </source>
</evidence>
<dbReference type="InterPro" id="IPR018149">
    <property type="entry name" value="Lys-tRNA-synth_II_C"/>
</dbReference>
<dbReference type="GO" id="GO:0005524">
    <property type="term" value="F:ATP binding"/>
    <property type="evidence" value="ECO:0007669"/>
    <property type="project" value="UniProtKB-UniRule"/>
</dbReference>
<sequence length="497" mass="56875">MTTHSDKPRDLSARDERDARLKKLEALRGAGKNPYPARSKRARTLAEAFAAKAGTSVSVAGRVMSKRDMGKITFCHLQDESGRMQIALKEDELSTGQYRLFLDSIDVGDIIEASGERFVTKKGEESILVKTWMMLSKALLPLPEKFHGLQDEEARFRKRYLDLLINPEVREIFTRKSRFWAAVRNFMLGEGFLEVETPVLETTAGGADATPFVTHHNALDMDVYLRISMGELWQKRLMVAGFEKTFEIGRQFRNEGMSREHLQDYTQMEFYWAYADYEKGMRLVERLYRHIAQEVYGSSRFNIGSFKNIDLAKKWRRVDYVSEVKKQTGVDVLEASVGDIKSKLKELGIAYQKHESKGRLADSLWKHCRKSIAEPAFLINVPVMASPLAKRKEDTPELTERFQVIIAGSELGNGYSELNDPIDQAERFKEQAQLREKGDTEAQMHDKDFVEALEHGMPPTCGFGVSERLFAFFENKSVRECVLFPLMKPVSHETRDT</sequence>
<dbReference type="CDD" id="cd04322">
    <property type="entry name" value="LysRS_N"/>
    <property type="match status" value="1"/>
</dbReference>
<dbReference type="PROSITE" id="PS50862">
    <property type="entry name" value="AA_TRNA_LIGASE_II"/>
    <property type="match status" value="1"/>
</dbReference>
<evidence type="ECO:0000313" key="10">
    <source>
        <dbReference type="EMBL" id="OGH69675.1"/>
    </source>
</evidence>
<dbReference type="EMBL" id="MFQE01000069">
    <property type="protein sequence ID" value="OGH69675.1"/>
    <property type="molecule type" value="Genomic_DNA"/>
</dbReference>
<keyword evidence="7 8" id="KW-0460">Magnesium</keyword>
<dbReference type="PRINTS" id="PR00982">
    <property type="entry name" value="TRNASYNTHLYS"/>
</dbReference>
<dbReference type="InterPro" id="IPR004364">
    <property type="entry name" value="Aa-tRNA-synt_II"/>
</dbReference>
<dbReference type="AlphaFoldDB" id="A0A1F6MDI0"/>
<evidence type="ECO:0000256" key="6">
    <source>
        <dbReference type="ARBA" id="ARBA00048573"/>
    </source>
</evidence>
<evidence type="ECO:0000256" key="8">
    <source>
        <dbReference type="RuleBase" id="RU000336"/>
    </source>
</evidence>
<dbReference type="SUPFAM" id="SSF50249">
    <property type="entry name" value="Nucleic acid-binding proteins"/>
    <property type="match status" value="1"/>
</dbReference>
<dbReference type="GO" id="GO:0005829">
    <property type="term" value="C:cytosol"/>
    <property type="evidence" value="ECO:0007669"/>
    <property type="project" value="TreeGrafter"/>
</dbReference>
<keyword evidence="5 7" id="KW-0030">Aminoacyl-tRNA synthetase</keyword>
<keyword evidence="3 7" id="KW-0547">Nucleotide-binding</keyword>
<keyword evidence="2 7" id="KW-0479">Metal-binding</keyword>
<evidence type="ECO:0000256" key="4">
    <source>
        <dbReference type="ARBA" id="ARBA00022840"/>
    </source>
</evidence>
<proteinExistence type="inferred from homology"/>
<dbReference type="InterPro" id="IPR002313">
    <property type="entry name" value="Lys-tRNA-ligase_II"/>
</dbReference>
<dbReference type="GO" id="GO:0000049">
    <property type="term" value="F:tRNA binding"/>
    <property type="evidence" value="ECO:0007669"/>
    <property type="project" value="TreeGrafter"/>
</dbReference>
<comment type="cofactor">
    <cofactor evidence="7 8">
        <name>Mg(2+)</name>
        <dbReference type="ChEBI" id="CHEBI:18420"/>
    </cofactor>
    <text evidence="7 8">Binds 3 Mg(2+) ions per subunit.</text>
</comment>
<comment type="caution">
    <text evidence="7">Lacks conserved residue(s) required for the propagation of feature annotation.</text>
</comment>
<feature type="binding site" evidence="7">
    <location>
        <position position="410"/>
    </location>
    <ligand>
        <name>Mg(2+)</name>
        <dbReference type="ChEBI" id="CHEBI:18420"/>
        <label>2</label>
    </ligand>
</feature>
<keyword evidence="1 7" id="KW-0436">Ligase</keyword>
<dbReference type="Pfam" id="PF01336">
    <property type="entry name" value="tRNA_anti-codon"/>
    <property type="match status" value="1"/>
</dbReference>
<dbReference type="InterPro" id="IPR044136">
    <property type="entry name" value="Lys-tRNA-ligase_II_N"/>
</dbReference>
<evidence type="ECO:0000259" key="9">
    <source>
        <dbReference type="PROSITE" id="PS50862"/>
    </source>
</evidence>
<comment type="similarity">
    <text evidence="7">Belongs to the class-II aminoacyl-tRNA synthetase family.</text>
</comment>
<evidence type="ECO:0000256" key="1">
    <source>
        <dbReference type="ARBA" id="ARBA00022598"/>
    </source>
</evidence>
<feature type="domain" description="Aminoacyl-transfer RNA synthetases class-II family profile" evidence="9">
    <location>
        <begin position="181"/>
        <end position="489"/>
    </location>
</feature>
<evidence type="ECO:0000256" key="2">
    <source>
        <dbReference type="ARBA" id="ARBA00022723"/>
    </source>
</evidence>
<dbReference type="EC" id="6.1.1.6" evidence="7"/>
<evidence type="ECO:0000256" key="5">
    <source>
        <dbReference type="ARBA" id="ARBA00023146"/>
    </source>
</evidence>
<dbReference type="Proteomes" id="UP000177457">
    <property type="component" value="Unassembled WGS sequence"/>
</dbReference>
<evidence type="ECO:0000256" key="3">
    <source>
        <dbReference type="ARBA" id="ARBA00022741"/>
    </source>
</evidence>
<keyword evidence="7" id="KW-0648">Protein biosynthesis</keyword>
<comment type="caution">
    <text evidence="10">The sequence shown here is derived from an EMBL/GenBank/DDBJ whole genome shotgun (WGS) entry which is preliminary data.</text>
</comment>
<evidence type="ECO:0000256" key="7">
    <source>
        <dbReference type="HAMAP-Rule" id="MF_00252"/>
    </source>
</evidence>
<dbReference type="NCBIfam" id="TIGR00499">
    <property type="entry name" value="lysS_bact"/>
    <property type="match status" value="1"/>
</dbReference>
<keyword evidence="4 7" id="KW-0067">ATP-binding</keyword>
<reference evidence="10 11" key="1">
    <citation type="journal article" date="2016" name="Nat. Commun.">
        <title>Thousands of microbial genomes shed light on interconnected biogeochemical processes in an aquifer system.</title>
        <authorList>
            <person name="Anantharaman K."/>
            <person name="Brown C.T."/>
            <person name="Hug L.A."/>
            <person name="Sharon I."/>
            <person name="Castelle C.J."/>
            <person name="Probst A.J."/>
            <person name="Thomas B.C."/>
            <person name="Singh A."/>
            <person name="Wilkins M.J."/>
            <person name="Karaoz U."/>
            <person name="Brodie E.L."/>
            <person name="Williams K.H."/>
            <person name="Hubbard S.S."/>
            <person name="Banfield J.F."/>
        </authorList>
    </citation>
    <scope>NUCLEOTIDE SEQUENCE [LARGE SCALE GENOMIC DNA]</scope>
</reference>
<dbReference type="NCBIfam" id="NF001756">
    <property type="entry name" value="PRK00484.1"/>
    <property type="match status" value="1"/>
</dbReference>
<dbReference type="Gene3D" id="2.40.50.140">
    <property type="entry name" value="Nucleic acid-binding proteins"/>
    <property type="match status" value="1"/>
</dbReference>
<dbReference type="InterPro" id="IPR004365">
    <property type="entry name" value="NA-bd_OB_tRNA"/>
</dbReference>
<dbReference type="HAMAP" id="MF_00252">
    <property type="entry name" value="Lys_tRNA_synth_class2"/>
    <property type="match status" value="1"/>
</dbReference>
<comment type="subunit">
    <text evidence="7">Homodimer.</text>
</comment>
<dbReference type="Gene3D" id="3.30.930.10">
    <property type="entry name" value="Bira Bifunctional Protein, Domain 2"/>
    <property type="match status" value="1"/>
</dbReference>
<dbReference type="GO" id="GO:0000287">
    <property type="term" value="F:magnesium ion binding"/>
    <property type="evidence" value="ECO:0007669"/>
    <property type="project" value="UniProtKB-UniRule"/>
</dbReference>